<evidence type="ECO:0000313" key="2">
    <source>
        <dbReference type="EMBL" id="GFQ96203.1"/>
    </source>
</evidence>
<proteinExistence type="predicted"/>
<dbReference type="EMBL" id="BMAO01014644">
    <property type="protein sequence ID" value="GFQ96203.1"/>
    <property type="molecule type" value="Genomic_DNA"/>
</dbReference>
<dbReference type="Proteomes" id="UP000887116">
    <property type="component" value="Unassembled WGS sequence"/>
</dbReference>
<sequence length="144" mass="16208">MCMDLENMLNFIDGYYFSSENEKEQYASKLVTLLADGVELNENLTRMEADRKNRISQRFAIPINNDTPFTPVKGRGKSSKSPTPPPEKVNKKPRITATETSNKFNNLTIDVPTAPRDEEKKRGCHPTFASNDARSTKISPSTPQ</sequence>
<protein>
    <submittedName>
        <fullName evidence="2">Uncharacterized protein</fullName>
    </submittedName>
</protein>
<feature type="compositionally biased region" description="Polar residues" evidence="1">
    <location>
        <begin position="128"/>
        <end position="144"/>
    </location>
</feature>
<keyword evidence="3" id="KW-1185">Reference proteome</keyword>
<dbReference type="AlphaFoldDB" id="A0A8X6G5Q6"/>
<organism evidence="2 3">
    <name type="scientific">Trichonephila clavata</name>
    <name type="common">Joro spider</name>
    <name type="synonym">Nephila clavata</name>
    <dbReference type="NCBI Taxonomy" id="2740835"/>
    <lineage>
        <taxon>Eukaryota</taxon>
        <taxon>Metazoa</taxon>
        <taxon>Ecdysozoa</taxon>
        <taxon>Arthropoda</taxon>
        <taxon>Chelicerata</taxon>
        <taxon>Arachnida</taxon>
        <taxon>Araneae</taxon>
        <taxon>Araneomorphae</taxon>
        <taxon>Entelegynae</taxon>
        <taxon>Araneoidea</taxon>
        <taxon>Nephilidae</taxon>
        <taxon>Trichonephila</taxon>
    </lineage>
</organism>
<feature type="region of interest" description="Disordered" evidence="1">
    <location>
        <begin position="57"/>
        <end position="144"/>
    </location>
</feature>
<evidence type="ECO:0000256" key="1">
    <source>
        <dbReference type="SAM" id="MobiDB-lite"/>
    </source>
</evidence>
<gene>
    <name evidence="2" type="ORF">TNCT_211651</name>
</gene>
<reference evidence="2" key="1">
    <citation type="submission" date="2020-07" db="EMBL/GenBank/DDBJ databases">
        <title>Multicomponent nature underlies the extraordinary mechanical properties of spider dragline silk.</title>
        <authorList>
            <person name="Kono N."/>
            <person name="Nakamura H."/>
            <person name="Mori M."/>
            <person name="Yoshida Y."/>
            <person name="Ohtoshi R."/>
            <person name="Malay A.D."/>
            <person name="Moran D.A.P."/>
            <person name="Tomita M."/>
            <person name="Numata K."/>
            <person name="Arakawa K."/>
        </authorList>
    </citation>
    <scope>NUCLEOTIDE SEQUENCE</scope>
</reference>
<accession>A0A8X6G5Q6</accession>
<evidence type="ECO:0000313" key="3">
    <source>
        <dbReference type="Proteomes" id="UP000887116"/>
    </source>
</evidence>
<name>A0A8X6G5Q6_TRICU</name>
<feature type="compositionally biased region" description="Polar residues" evidence="1">
    <location>
        <begin position="97"/>
        <end position="108"/>
    </location>
</feature>
<comment type="caution">
    <text evidence="2">The sequence shown here is derived from an EMBL/GenBank/DDBJ whole genome shotgun (WGS) entry which is preliminary data.</text>
</comment>